<dbReference type="Proteomes" id="UP001237737">
    <property type="component" value="Unassembled WGS sequence"/>
</dbReference>
<name>A0ABT9T0M7_9GAMM</name>
<comment type="caution">
    <text evidence="2">The sequence shown here is derived from an EMBL/GenBank/DDBJ whole genome shotgun (WGS) entry which is preliminary data.</text>
</comment>
<feature type="signal peptide" evidence="1">
    <location>
        <begin position="1"/>
        <end position="18"/>
    </location>
</feature>
<evidence type="ECO:0000313" key="3">
    <source>
        <dbReference type="Proteomes" id="UP001237737"/>
    </source>
</evidence>
<protein>
    <submittedName>
        <fullName evidence="2">Uncharacterized protein</fullName>
    </submittedName>
</protein>
<gene>
    <name evidence="2" type="ORF">J2T07_003026</name>
</gene>
<dbReference type="EMBL" id="JAUSSK010000004">
    <property type="protein sequence ID" value="MDQ0010820.1"/>
    <property type="molecule type" value="Genomic_DNA"/>
</dbReference>
<keyword evidence="1" id="KW-0732">Signal</keyword>
<organism evidence="2 3">
    <name type="scientific">Luteibacter jiangsuensis</name>
    <dbReference type="NCBI Taxonomy" id="637577"/>
    <lineage>
        <taxon>Bacteria</taxon>
        <taxon>Pseudomonadati</taxon>
        <taxon>Pseudomonadota</taxon>
        <taxon>Gammaproteobacteria</taxon>
        <taxon>Lysobacterales</taxon>
        <taxon>Rhodanobacteraceae</taxon>
        <taxon>Luteibacter</taxon>
    </lineage>
</organism>
<reference evidence="2 3" key="1">
    <citation type="submission" date="2023-07" db="EMBL/GenBank/DDBJ databases">
        <title>Sorghum-associated microbial communities from plants grown in Nebraska, USA.</title>
        <authorList>
            <person name="Schachtman D."/>
        </authorList>
    </citation>
    <scope>NUCLEOTIDE SEQUENCE [LARGE SCALE GENOMIC DNA]</scope>
    <source>
        <strain evidence="2 3">CC60</strain>
    </source>
</reference>
<evidence type="ECO:0000313" key="2">
    <source>
        <dbReference type="EMBL" id="MDQ0010820.1"/>
    </source>
</evidence>
<evidence type="ECO:0000256" key="1">
    <source>
        <dbReference type="SAM" id="SignalP"/>
    </source>
</evidence>
<dbReference type="Gene3D" id="2.60.40.2970">
    <property type="match status" value="1"/>
</dbReference>
<keyword evidence="3" id="KW-1185">Reference proteome</keyword>
<accession>A0ABT9T0M7</accession>
<sequence length="182" mass="20278">MKWKRVLVLLGWSVGALATSPVTLAEQRLTAKLETPYASDSRRSAIVKLTLHNVGDEPVAIMKWDTPFVMSGGRLPKSQYEVKNGAGEVSRYIGRSVNIGRLLSGYFIILQSGESIEKEVDLTPEYDYGAGGAFSVKFTLSLDREPDRFVVTDKEFQDFKRNTLKYVESNETTIYLPGPVPP</sequence>
<feature type="chain" id="PRO_5046982082" evidence="1">
    <location>
        <begin position="19"/>
        <end position="182"/>
    </location>
</feature>
<proteinExistence type="predicted"/>
<dbReference type="RefSeq" id="WP_306850915.1">
    <property type="nucleotide sequence ID" value="NZ_JAUSSK010000004.1"/>
</dbReference>